<dbReference type="InterPro" id="IPR027954">
    <property type="entry name" value="Transcobalamin-like_C"/>
</dbReference>
<name>A0A6J7I967_9ZZZZ</name>
<proteinExistence type="predicted"/>
<gene>
    <name evidence="2" type="ORF">UFOPK3674_00918</name>
</gene>
<protein>
    <submittedName>
        <fullName evidence="2">Unannotated protein</fullName>
    </submittedName>
</protein>
<reference evidence="2" key="1">
    <citation type="submission" date="2020-05" db="EMBL/GenBank/DDBJ databases">
        <authorList>
            <person name="Chiriac C."/>
            <person name="Salcher M."/>
            <person name="Ghai R."/>
            <person name="Kavagutti S V."/>
        </authorList>
    </citation>
    <scope>NUCLEOTIDE SEQUENCE</scope>
</reference>
<sequence>MITVGRFSIVLILVGTIVVLISAKGCGPGAGKDTGAVELRVTRDFGSVPVAQVTVPKVPSSETAMRLLEREAPVTTRYGGGFVQCVKDLCGGRTGGRPYDWFYFVNGVEASKGAAATRVRENQSIWWDLRDWSATDRVPAVVGQFPEPFRHGPGGADRLPTRVDCADVKSDACRAVQDGLGQEDVVGGIAALRTTAAMETLRIVVGPWAQVRAESALVQIEDGPAASGVYARMQNGGRTIALLDAGGRTVRRLGAGAGLIAATRVGEDPPVWVVTGTDAAGVLAAARAFRTQILRGHYAVAVDGGGPIPVPVGAGR</sequence>
<dbReference type="Pfam" id="PF14478">
    <property type="entry name" value="DUF4430"/>
    <property type="match status" value="1"/>
</dbReference>
<evidence type="ECO:0000259" key="1">
    <source>
        <dbReference type="Pfam" id="PF14478"/>
    </source>
</evidence>
<accession>A0A6J7I967</accession>
<organism evidence="2">
    <name type="scientific">freshwater metagenome</name>
    <dbReference type="NCBI Taxonomy" id="449393"/>
    <lineage>
        <taxon>unclassified sequences</taxon>
        <taxon>metagenomes</taxon>
        <taxon>ecological metagenomes</taxon>
    </lineage>
</organism>
<evidence type="ECO:0000313" key="2">
    <source>
        <dbReference type="EMBL" id="CAB4927104.1"/>
    </source>
</evidence>
<feature type="domain" description="Transcobalamin-like C-terminal" evidence="1">
    <location>
        <begin position="62"/>
        <end position="129"/>
    </location>
</feature>
<dbReference type="AlphaFoldDB" id="A0A6J7I967"/>
<dbReference type="EMBL" id="CAFBMX010000004">
    <property type="protein sequence ID" value="CAB4927104.1"/>
    <property type="molecule type" value="Genomic_DNA"/>
</dbReference>